<dbReference type="InterPro" id="IPR036291">
    <property type="entry name" value="NAD(P)-bd_dom_sf"/>
</dbReference>
<gene>
    <name evidence="2" type="ORF">LECACI_7A005762</name>
</gene>
<evidence type="ECO:0000313" key="3">
    <source>
        <dbReference type="Proteomes" id="UP001296104"/>
    </source>
</evidence>
<comment type="caution">
    <text evidence="2">The sequence shown here is derived from an EMBL/GenBank/DDBJ whole genome shotgun (WGS) entry which is preliminary data.</text>
</comment>
<dbReference type="EMBL" id="CAVMBE010000038">
    <property type="protein sequence ID" value="CAK4030604.1"/>
    <property type="molecule type" value="Genomic_DNA"/>
</dbReference>
<dbReference type="Proteomes" id="UP001296104">
    <property type="component" value="Unassembled WGS sequence"/>
</dbReference>
<dbReference type="AlphaFoldDB" id="A0AAI8Z198"/>
<accession>A0AAI8Z198</accession>
<name>A0AAI8Z198_9PEZI</name>
<evidence type="ECO:0000259" key="1">
    <source>
        <dbReference type="Pfam" id="PF05368"/>
    </source>
</evidence>
<keyword evidence="3" id="KW-1185">Reference proteome</keyword>
<dbReference type="Pfam" id="PF05368">
    <property type="entry name" value="NmrA"/>
    <property type="match status" value="1"/>
</dbReference>
<feature type="domain" description="NmrA-like" evidence="1">
    <location>
        <begin position="45"/>
        <end position="138"/>
    </location>
</feature>
<dbReference type="Gene3D" id="3.40.50.720">
    <property type="entry name" value="NAD(P)-binding Rossmann-like Domain"/>
    <property type="match status" value="1"/>
</dbReference>
<dbReference type="SUPFAM" id="SSF51735">
    <property type="entry name" value="NAD(P)-binding Rossmann-fold domains"/>
    <property type="match status" value="1"/>
</dbReference>
<sequence>MSNILVLTCPAGKQYSHLLPLLAEFRLRLAALSAASVEKLEATYPFAEVVQADVTDPKTCQQLLKGATAVYHVGPSFHPREKEMGLNMVDAAAVETQRPGSVFQHLVFSSVLNTQHRQLMQHDLKSYIEERLMISPLSWTILEPTTSWTYTQSRCWQAQMSLPWRDVGLQKSRTALLL</sequence>
<proteinExistence type="predicted"/>
<protein>
    <recommendedName>
        <fullName evidence="1">NmrA-like domain-containing protein</fullName>
    </recommendedName>
</protein>
<organism evidence="2 3">
    <name type="scientific">Lecanosticta acicola</name>
    <dbReference type="NCBI Taxonomy" id="111012"/>
    <lineage>
        <taxon>Eukaryota</taxon>
        <taxon>Fungi</taxon>
        <taxon>Dikarya</taxon>
        <taxon>Ascomycota</taxon>
        <taxon>Pezizomycotina</taxon>
        <taxon>Dothideomycetes</taxon>
        <taxon>Dothideomycetidae</taxon>
        <taxon>Mycosphaerellales</taxon>
        <taxon>Mycosphaerellaceae</taxon>
        <taxon>Lecanosticta</taxon>
    </lineage>
</organism>
<evidence type="ECO:0000313" key="2">
    <source>
        <dbReference type="EMBL" id="CAK4030604.1"/>
    </source>
</evidence>
<reference evidence="2" key="1">
    <citation type="submission" date="2023-11" db="EMBL/GenBank/DDBJ databases">
        <authorList>
            <person name="Alioto T."/>
            <person name="Alioto T."/>
            <person name="Gomez Garrido J."/>
        </authorList>
    </citation>
    <scope>NUCLEOTIDE SEQUENCE</scope>
</reference>
<dbReference type="InterPro" id="IPR008030">
    <property type="entry name" value="NmrA-like"/>
</dbReference>